<accession>A0A6J4T0H6</accession>
<feature type="compositionally biased region" description="Basic and acidic residues" evidence="1">
    <location>
        <begin position="61"/>
        <end position="70"/>
    </location>
</feature>
<feature type="compositionally biased region" description="Polar residues" evidence="1">
    <location>
        <begin position="152"/>
        <end position="161"/>
    </location>
</feature>
<gene>
    <name evidence="2" type="ORF">AVDCRST_MAG85-2302</name>
</gene>
<dbReference type="AlphaFoldDB" id="A0A6J4T0H6"/>
<feature type="non-terminal residue" evidence="2">
    <location>
        <position position="177"/>
    </location>
</feature>
<feature type="region of interest" description="Disordered" evidence="1">
    <location>
        <begin position="1"/>
        <end position="99"/>
    </location>
</feature>
<feature type="region of interest" description="Disordered" evidence="1">
    <location>
        <begin position="138"/>
        <end position="177"/>
    </location>
</feature>
<feature type="compositionally biased region" description="Basic and acidic residues" evidence="1">
    <location>
        <begin position="33"/>
        <end position="49"/>
    </location>
</feature>
<feature type="non-terminal residue" evidence="2">
    <location>
        <position position="1"/>
    </location>
</feature>
<feature type="compositionally biased region" description="Basic and acidic residues" evidence="1">
    <location>
        <begin position="1"/>
        <end position="11"/>
    </location>
</feature>
<sequence length="177" mass="19898">ADRRLRDRERWPQPGRQPPDPLPGRDLPGPRVLDVRGRAQADRRPDAHRMRCRRRVPVPVRRVDRLHDRPPAGVPRRRARARARDAGGRGPDERGRLPPLPALRLRGAVRVPALSQLHAQAQGPVHQLRQAARPRLEALPVLRGRDPRRHPGTTQPPQTQVGGDGSVRAVRRRASAV</sequence>
<evidence type="ECO:0000256" key="1">
    <source>
        <dbReference type="SAM" id="MobiDB-lite"/>
    </source>
</evidence>
<reference evidence="2" key="1">
    <citation type="submission" date="2020-02" db="EMBL/GenBank/DDBJ databases">
        <authorList>
            <person name="Meier V. D."/>
        </authorList>
    </citation>
    <scope>NUCLEOTIDE SEQUENCE</scope>
    <source>
        <strain evidence="2">AVDCRST_MAG85</strain>
    </source>
</reference>
<organism evidence="2">
    <name type="scientific">uncultured Solirubrobacteraceae bacterium</name>
    <dbReference type="NCBI Taxonomy" id="1162706"/>
    <lineage>
        <taxon>Bacteria</taxon>
        <taxon>Bacillati</taxon>
        <taxon>Actinomycetota</taxon>
        <taxon>Thermoleophilia</taxon>
        <taxon>Solirubrobacterales</taxon>
        <taxon>Solirubrobacteraceae</taxon>
        <taxon>environmental samples</taxon>
    </lineage>
</organism>
<name>A0A6J4T0H6_9ACTN</name>
<proteinExistence type="predicted"/>
<protein>
    <submittedName>
        <fullName evidence="2">Uncharacterized protein</fullName>
    </submittedName>
</protein>
<dbReference type="EMBL" id="CADCVT010000253">
    <property type="protein sequence ID" value="CAA9510336.1"/>
    <property type="molecule type" value="Genomic_DNA"/>
</dbReference>
<feature type="compositionally biased region" description="Basic and acidic residues" evidence="1">
    <location>
        <begin position="82"/>
        <end position="96"/>
    </location>
</feature>
<evidence type="ECO:0000313" key="2">
    <source>
        <dbReference type="EMBL" id="CAA9510336.1"/>
    </source>
</evidence>